<feature type="domain" description="ORC5 lid" evidence="9">
    <location>
        <begin position="210"/>
        <end position="254"/>
    </location>
</feature>
<dbReference type="KEGG" id="btab:109040072"/>
<evidence type="ECO:0000256" key="2">
    <source>
        <dbReference type="ARBA" id="ARBA00006269"/>
    </source>
</evidence>
<evidence type="ECO:0000259" key="9">
    <source>
        <dbReference type="Pfam" id="PF21639"/>
    </source>
</evidence>
<dbReference type="Pfam" id="PF13191">
    <property type="entry name" value="AAA_16"/>
    <property type="match status" value="1"/>
</dbReference>
<dbReference type="Gene3D" id="3.40.50.300">
    <property type="entry name" value="P-loop containing nucleotide triphosphate hydrolases"/>
    <property type="match status" value="1"/>
</dbReference>
<evidence type="ECO:0000259" key="7">
    <source>
        <dbReference type="Pfam" id="PF13191"/>
    </source>
</evidence>
<protein>
    <recommendedName>
        <fullName evidence="12">Origin recognition complex subunit 5</fullName>
    </recommendedName>
</protein>
<dbReference type="Pfam" id="PF21639">
    <property type="entry name" value="ORC5_lid"/>
    <property type="match status" value="1"/>
</dbReference>
<comment type="similarity">
    <text evidence="2">Belongs to the ORC5 family.</text>
</comment>
<evidence type="ECO:0000256" key="5">
    <source>
        <dbReference type="ARBA" id="ARBA00022840"/>
    </source>
</evidence>
<dbReference type="InterPro" id="IPR041664">
    <property type="entry name" value="AAA_16"/>
</dbReference>
<name>A0A9P0A2D3_BEMTA</name>
<dbReference type="PANTHER" id="PTHR12705">
    <property type="entry name" value="ORIGIN RECOGNITION COMPLEX SUBUNIT 5"/>
    <property type="match status" value="1"/>
</dbReference>
<dbReference type="InterPro" id="IPR027417">
    <property type="entry name" value="P-loop_NTPase"/>
</dbReference>
<dbReference type="InterPro" id="IPR047088">
    <property type="entry name" value="ORC5_C"/>
</dbReference>
<dbReference type="PANTHER" id="PTHR12705:SF0">
    <property type="entry name" value="ORIGIN RECOGNITION COMPLEX SUBUNIT 5"/>
    <property type="match status" value="1"/>
</dbReference>
<reference evidence="10" key="1">
    <citation type="submission" date="2021-12" db="EMBL/GenBank/DDBJ databases">
        <authorList>
            <person name="King R."/>
        </authorList>
    </citation>
    <scope>NUCLEOTIDE SEQUENCE</scope>
</reference>
<dbReference type="Proteomes" id="UP001152759">
    <property type="component" value="Chromosome 2"/>
</dbReference>
<dbReference type="SUPFAM" id="SSF52540">
    <property type="entry name" value="P-loop containing nucleoside triphosphate hydrolases"/>
    <property type="match status" value="1"/>
</dbReference>
<evidence type="ECO:0000256" key="1">
    <source>
        <dbReference type="ARBA" id="ARBA00004123"/>
    </source>
</evidence>
<dbReference type="GO" id="GO:0003688">
    <property type="term" value="F:DNA replication origin binding"/>
    <property type="evidence" value="ECO:0007669"/>
    <property type="project" value="TreeGrafter"/>
</dbReference>
<gene>
    <name evidence="10" type="ORF">BEMITA_LOCUS4162</name>
</gene>
<keyword evidence="4" id="KW-0547">Nucleotide-binding</keyword>
<dbReference type="Pfam" id="PF14630">
    <property type="entry name" value="ORC5_C"/>
    <property type="match status" value="1"/>
</dbReference>
<feature type="domain" description="Origin recognition complex subunit 5 C-terminal" evidence="8">
    <location>
        <begin position="302"/>
        <end position="431"/>
    </location>
</feature>
<sequence>MADGSFYFHLHPLKEKLTKKYPRRDNEINTLLGLFAVPEEQMLPSLIVYGLSSTGKTSILLELLTLVKVKHCVVNCIEAYTNRLLLKPIIETFLGQERCETENIRCDSIMQFVHLLKAESKSNKTFRESPHIIVLKNCNKLSEIQLQAFARISELTEKDNLCCIMITQIVPSQFNFNYPIQTIVFPQYSKDDLLCILWSQRPPEYPEEFYRDYLNLFLGYFLHVCRDLKELKNWVKIVFNKYVEPIEKKELKLSDSNLRSLLFRAIKPYLQKITNCVYLGTDFSIKGAVEPESKLGNSAIDLPMYTKYLLIAAYLASFNSPKYDKRLYLKGSDKAKKRAAIKHTAEKSVKQCLGPKAFSLNRLLAIFYAICDEPVNLTVNIYSQIASLIELRLMMHTNSDNLDEPKFKTTAPFSCVEDVGKNIKFDLKNYLLGV</sequence>
<proteinExistence type="inferred from homology"/>
<evidence type="ECO:0000256" key="3">
    <source>
        <dbReference type="ARBA" id="ARBA00022705"/>
    </source>
</evidence>
<evidence type="ECO:0000313" key="11">
    <source>
        <dbReference type="Proteomes" id="UP001152759"/>
    </source>
</evidence>
<dbReference type="InterPro" id="IPR048866">
    <property type="entry name" value="ORC5_lid"/>
</dbReference>
<keyword evidence="11" id="KW-1185">Reference proteome</keyword>
<evidence type="ECO:0000256" key="6">
    <source>
        <dbReference type="ARBA" id="ARBA00023242"/>
    </source>
</evidence>
<comment type="subcellular location">
    <subcellularLocation>
        <location evidence="1">Nucleus</location>
    </subcellularLocation>
</comment>
<organism evidence="10 11">
    <name type="scientific">Bemisia tabaci</name>
    <name type="common">Sweetpotato whitefly</name>
    <name type="synonym">Aleurodes tabaci</name>
    <dbReference type="NCBI Taxonomy" id="7038"/>
    <lineage>
        <taxon>Eukaryota</taxon>
        <taxon>Metazoa</taxon>
        <taxon>Ecdysozoa</taxon>
        <taxon>Arthropoda</taxon>
        <taxon>Hexapoda</taxon>
        <taxon>Insecta</taxon>
        <taxon>Pterygota</taxon>
        <taxon>Neoptera</taxon>
        <taxon>Paraneoptera</taxon>
        <taxon>Hemiptera</taxon>
        <taxon>Sternorrhyncha</taxon>
        <taxon>Aleyrodoidea</taxon>
        <taxon>Aleyrodidae</taxon>
        <taxon>Aleyrodinae</taxon>
        <taxon>Bemisia</taxon>
    </lineage>
</organism>
<evidence type="ECO:0008006" key="12">
    <source>
        <dbReference type="Google" id="ProtNLM"/>
    </source>
</evidence>
<feature type="domain" description="Orc1-like AAA ATPase" evidence="7">
    <location>
        <begin position="22"/>
        <end position="162"/>
    </location>
</feature>
<keyword evidence="6" id="KW-0539">Nucleus</keyword>
<dbReference type="InterPro" id="IPR020796">
    <property type="entry name" value="ORC5"/>
</dbReference>
<dbReference type="GO" id="GO:0006270">
    <property type="term" value="P:DNA replication initiation"/>
    <property type="evidence" value="ECO:0007669"/>
    <property type="project" value="TreeGrafter"/>
</dbReference>
<dbReference type="GO" id="GO:0005664">
    <property type="term" value="C:nuclear origin of replication recognition complex"/>
    <property type="evidence" value="ECO:0007669"/>
    <property type="project" value="TreeGrafter"/>
</dbReference>
<accession>A0A9P0A2D3</accession>
<dbReference type="EMBL" id="OU963863">
    <property type="protein sequence ID" value="CAH0384876.1"/>
    <property type="molecule type" value="Genomic_DNA"/>
</dbReference>
<evidence type="ECO:0000256" key="4">
    <source>
        <dbReference type="ARBA" id="ARBA00022741"/>
    </source>
</evidence>
<evidence type="ECO:0000313" key="10">
    <source>
        <dbReference type="EMBL" id="CAH0384876.1"/>
    </source>
</evidence>
<dbReference type="AlphaFoldDB" id="A0A9P0A2D3"/>
<evidence type="ECO:0000259" key="8">
    <source>
        <dbReference type="Pfam" id="PF14630"/>
    </source>
</evidence>
<keyword evidence="3" id="KW-0235">DNA replication</keyword>
<keyword evidence="5" id="KW-0067">ATP-binding</keyword>